<dbReference type="RefSeq" id="WP_123200127.1">
    <property type="nucleotide sequence ID" value="NZ_RJMB01000003.1"/>
</dbReference>
<organism evidence="2 3">
    <name type="scientific">Halostreptopolyspora alba</name>
    <dbReference type="NCBI Taxonomy" id="2487137"/>
    <lineage>
        <taxon>Bacteria</taxon>
        <taxon>Bacillati</taxon>
        <taxon>Actinomycetota</taxon>
        <taxon>Actinomycetes</taxon>
        <taxon>Streptosporangiales</taxon>
        <taxon>Nocardiopsidaceae</taxon>
        <taxon>Halostreptopolyspora</taxon>
    </lineage>
</organism>
<accession>A0A3N0EFH5</accession>
<dbReference type="AlphaFoldDB" id="A0A3N0EFH5"/>
<evidence type="ECO:0000313" key="3">
    <source>
        <dbReference type="Proteomes" id="UP000269198"/>
    </source>
</evidence>
<proteinExistence type="predicted"/>
<name>A0A3N0EFH5_9ACTN</name>
<evidence type="ECO:0000256" key="1">
    <source>
        <dbReference type="SAM" id="MobiDB-lite"/>
    </source>
</evidence>
<protein>
    <submittedName>
        <fullName evidence="2">Uncharacterized protein</fullName>
    </submittedName>
</protein>
<dbReference type="EMBL" id="RJMB01000003">
    <property type="protein sequence ID" value="RNL86602.1"/>
    <property type="molecule type" value="Genomic_DNA"/>
</dbReference>
<feature type="compositionally biased region" description="Basic and acidic residues" evidence="1">
    <location>
        <begin position="400"/>
        <end position="409"/>
    </location>
</feature>
<keyword evidence="3" id="KW-1185">Reference proteome</keyword>
<evidence type="ECO:0000313" key="2">
    <source>
        <dbReference type="EMBL" id="RNL86602.1"/>
    </source>
</evidence>
<feature type="region of interest" description="Disordered" evidence="1">
    <location>
        <begin position="385"/>
        <end position="409"/>
    </location>
</feature>
<gene>
    <name evidence="2" type="ORF">EFW17_05275</name>
</gene>
<comment type="caution">
    <text evidence="2">The sequence shown here is derived from an EMBL/GenBank/DDBJ whole genome shotgun (WGS) entry which is preliminary data.</text>
</comment>
<sequence length="409" mass="44650">MVRQEERPESGDGISLPPTWPAQYTVLAAVHHWMAGDRIADVVPALLETDPRIQVRYSPVPGSQFAASGREYVGRLHAASLPWEQVPTCDFALGVAANHGQLERLRAPTLVLPHGVGYAKRVPRRPGYGPPVARPVGGAVYGALVRYGRVVPAAIGLAHERQRDLIAQVVPEAEEVCHVVGDPCYDRMLASAHMRRTYRRAVGVGEHERLVVLSSTWGPSGLLGRRPELPLRLAAELPDDHVVAAVLHPGVWWAHGPRQVRAWLQHHGLRLLAPHSPWPGMLVAADVVIGDHGSLSYYAAALGKPVLLAAGDLDDIAPGSQVEDLHRGGRTFRHDERPASQIEAALTGHDVEHGARLARLLTSVPGQSARLLRRRMYALMGCVEPDTEPRLRPLPPPRLVPDREEARPC</sequence>
<reference evidence="2 3" key="1">
    <citation type="submission" date="2018-11" db="EMBL/GenBank/DDBJ databases">
        <title>The genome draft of YIM 96095.</title>
        <authorList>
            <person name="Tang S.-K."/>
            <person name="Chunyu W.-X."/>
            <person name="Feng Y.-Z."/>
        </authorList>
    </citation>
    <scope>NUCLEOTIDE SEQUENCE [LARGE SCALE GENOMIC DNA]</scope>
    <source>
        <strain evidence="2 3">YIM 96095</strain>
    </source>
</reference>
<dbReference type="OrthoDB" id="3661391at2"/>
<dbReference type="SUPFAM" id="SSF53756">
    <property type="entry name" value="UDP-Glycosyltransferase/glycogen phosphorylase"/>
    <property type="match status" value="1"/>
</dbReference>
<dbReference type="Proteomes" id="UP000269198">
    <property type="component" value="Unassembled WGS sequence"/>
</dbReference>